<dbReference type="InterPro" id="IPR020518">
    <property type="entry name" value="Tscrpt_reg_PrtN"/>
</dbReference>
<name>A0A1P8JZ12_9BURK</name>
<dbReference type="GO" id="GO:0006355">
    <property type="term" value="P:regulation of DNA-templated transcription"/>
    <property type="evidence" value="ECO:0007669"/>
    <property type="project" value="InterPro"/>
</dbReference>
<sequence length="90" mass="10112">MNTAFLLMAQYDGQAVIPVDLVVRDYFPHLAIDKFVRKVAIGEIKIPLLRIEAGSQKAAKGVHLTDLAQYIDARRQAAQKEFEQMNGVKQ</sequence>
<dbReference type="STRING" id="1842727.RD110_18775"/>
<dbReference type="AlphaFoldDB" id="A0A1P8JZ12"/>
<evidence type="ECO:0000313" key="1">
    <source>
        <dbReference type="EMBL" id="APW38999.1"/>
    </source>
</evidence>
<organism evidence="1 2">
    <name type="scientific">Rhodoferax koreensis</name>
    <dbReference type="NCBI Taxonomy" id="1842727"/>
    <lineage>
        <taxon>Bacteria</taxon>
        <taxon>Pseudomonadati</taxon>
        <taxon>Pseudomonadota</taxon>
        <taxon>Betaproteobacteria</taxon>
        <taxon>Burkholderiales</taxon>
        <taxon>Comamonadaceae</taxon>
        <taxon>Rhodoferax</taxon>
    </lineage>
</organism>
<reference evidence="1 2" key="1">
    <citation type="submission" date="2017-01" db="EMBL/GenBank/DDBJ databases">
        <authorList>
            <person name="Mah S.A."/>
            <person name="Swanson W.J."/>
            <person name="Moy G.W."/>
            <person name="Vacquier V.D."/>
        </authorList>
    </citation>
    <scope>NUCLEOTIDE SEQUENCE [LARGE SCALE GENOMIC DNA]</scope>
    <source>
        <strain evidence="1 2">DCY110</strain>
    </source>
</reference>
<keyword evidence="2" id="KW-1185">Reference proteome</keyword>
<gene>
    <name evidence="1" type="ORF">RD110_18775</name>
</gene>
<accession>A0A1P8JZ12</accession>
<protein>
    <submittedName>
        <fullName evidence="1">Pyocin activator protein PrtN</fullName>
    </submittedName>
</protein>
<proteinExistence type="predicted"/>
<dbReference type="EMBL" id="CP019236">
    <property type="protein sequence ID" value="APW38999.1"/>
    <property type="molecule type" value="Genomic_DNA"/>
</dbReference>
<dbReference type="Pfam" id="PF11112">
    <property type="entry name" value="PyocinActivator"/>
    <property type="match status" value="1"/>
</dbReference>
<evidence type="ECO:0000313" key="2">
    <source>
        <dbReference type="Proteomes" id="UP000186609"/>
    </source>
</evidence>
<dbReference type="RefSeq" id="WP_076201039.1">
    <property type="nucleotide sequence ID" value="NZ_CP019236.1"/>
</dbReference>
<dbReference type="KEGG" id="rhy:RD110_18775"/>
<dbReference type="OrthoDB" id="982642at2"/>
<dbReference type="Proteomes" id="UP000186609">
    <property type="component" value="Chromosome"/>
</dbReference>